<accession>A0A9Q1JE96</accession>
<dbReference type="OrthoDB" id="1913335at2759"/>
<evidence type="ECO:0000313" key="3">
    <source>
        <dbReference type="Proteomes" id="UP001153076"/>
    </source>
</evidence>
<comment type="caution">
    <text evidence="2">The sequence shown here is derived from an EMBL/GenBank/DDBJ whole genome shotgun (WGS) entry which is preliminary data.</text>
</comment>
<dbReference type="EMBL" id="JAKOGI010004625">
    <property type="protein sequence ID" value="KAJ8419672.1"/>
    <property type="molecule type" value="Genomic_DNA"/>
</dbReference>
<name>A0A9Q1JE96_9CARY</name>
<evidence type="ECO:0000256" key="1">
    <source>
        <dbReference type="SAM" id="MobiDB-lite"/>
    </source>
</evidence>
<dbReference type="AlphaFoldDB" id="A0A9Q1JE96"/>
<feature type="compositionally biased region" description="Basic and acidic residues" evidence="1">
    <location>
        <begin position="38"/>
        <end position="57"/>
    </location>
</feature>
<reference evidence="2" key="1">
    <citation type="submission" date="2022-04" db="EMBL/GenBank/DDBJ databases">
        <title>Carnegiea gigantea Genome sequencing and assembly v2.</title>
        <authorList>
            <person name="Copetti D."/>
            <person name="Sanderson M.J."/>
            <person name="Burquez A."/>
            <person name="Wojciechowski M.F."/>
        </authorList>
    </citation>
    <scope>NUCLEOTIDE SEQUENCE</scope>
    <source>
        <strain evidence="2">SGP5-SGP5p</strain>
        <tissue evidence="2">Aerial part</tissue>
    </source>
</reference>
<organism evidence="2 3">
    <name type="scientific">Carnegiea gigantea</name>
    <dbReference type="NCBI Taxonomy" id="171969"/>
    <lineage>
        <taxon>Eukaryota</taxon>
        <taxon>Viridiplantae</taxon>
        <taxon>Streptophyta</taxon>
        <taxon>Embryophyta</taxon>
        <taxon>Tracheophyta</taxon>
        <taxon>Spermatophyta</taxon>
        <taxon>Magnoliopsida</taxon>
        <taxon>eudicotyledons</taxon>
        <taxon>Gunneridae</taxon>
        <taxon>Pentapetalae</taxon>
        <taxon>Caryophyllales</taxon>
        <taxon>Cactineae</taxon>
        <taxon>Cactaceae</taxon>
        <taxon>Cactoideae</taxon>
        <taxon>Echinocereeae</taxon>
        <taxon>Carnegiea</taxon>
    </lineage>
</organism>
<dbReference type="Proteomes" id="UP001153076">
    <property type="component" value="Unassembled WGS sequence"/>
</dbReference>
<feature type="region of interest" description="Disordered" evidence="1">
    <location>
        <begin position="38"/>
        <end position="62"/>
    </location>
</feature>
<sequence length="260" mass="29638">MKAIQEFLPINANEKERCITIENNARKLEELGLSKLADQSRMKTPNEIKGKEKLNRNDEDEDYIPAGDCEDDEFVDLDEEANEKYDLARSKSMNVSTKEISAKNFENREQQENVHIMGNTIKDSQLPSKRKMFEETRARKEGWTYKQPNGNIFDKIKELEAQKAKLDDVIPKALAQLQKLVPDITLEMMAQAFVLSVDTTSDANTRYANHNIATRFICQFNSLQQLPSSPSPKNCLNSQHFFPTHSLFLFVGVGGGEAYL</sequence>
<protein>
    <submittedName>
        <fullName evidence="2">Uncharacterized protein</fullName>
    </submittedName>
</protein>
<evidence type="ECO:0000313" key="2">
    <source>
        <dbReference type="EMBL" id="KAJ8419672.1"/>
    </source>
</evidence>
<keyword evidence="3" id="KW-1185">Reference proteome</keyword>
<proteinExistence type="predicted"/>
<gene>
    <name evidence="2" type="ORF">Cgig2_016513</name>
</gene>